<protein>
    <recommendedName>
        <fullName evidence="1">CHAD domain-containing protein</fullName>
    </recommendedName>
</protein>
<dbReference type="Pfam" id="PF05235">
    <property type="entry name" value="CHAD"/>
    <property type="match status" value="1"/>
</dbReference>
<dbReference type="InterPro" id="IPR007899">
    <property type="entry name" value="CHAD_dom"/>
</dbReference>
<dbReference type="SMART" id="SM00880">
    <property type="entry name" value="CHAD"/>
    <property type="match status" value="1"/>
</dbReference>
<feature type="domain" description="CHAD" evidence="1">
    <location>
        <begin position="1"/>
        <end position="183"/>
    </location>
</feature>
<dbReference type="Gene3D" id="1.40.20.10">
    <property type="entry name" value="CHAD domain"/>
    <property type="match status" value="1"/>
</dbReference>
<dbReference type="AlphaFoldDB" id="A0A0F3IUN1"/>
<organism evidence="2 3">
    <name type="scientific">Elstera litoralis</name>
    <dbReference type="NCBI Taxonomy" id="552518"/>
    <lineage>
        <taxon>Bacteria</taxon>
        <taxon>Pseudomonadati</taxon>
        <taxon>Pseudomonadota</taxon>
        <taxon>Alphaproteobacteria</taxon>
        <taxon>Rhodospirillales</taxon>
        <taxon>Rhodospirillaceae</taxon>
        <taxon>Elstera</taxon>
    </lineage>
</organism>
<name>A0A0F3IUN1_9PROT</name>
<evidence type="ECO:0000313" key="3">
    <source>
        <dbReference type="Proteomes" id="UP000033774"/>
    </source>
</evidence>
<accession>A0A0F3IUN1</accession>
<proteinExistence type="predicted"/>
<evidence type="ECO:0000259" key="1">
    <source>
        <dbReference type="SMART" id="SM00880"/>
    </source>
</evidence>
<keyword evidence="3" id="KW-1185">Reference proteome</keyword>
<sequence>MRRNLSRAEAEFPTEAGWANLKTIAEARRVAEAEVLTETVTGWDTTNFLLDLLHWRDEAAALLPSGPGAGEVARMLLADRWRRVNRQGSRMDRIDIPGLHELRIKIKKLRYLVDFTKSLFDSTLTSAWEARLSPLQDALGTLNDGATARSLIRGMMPALEKDGAFAAGLLIAWADGRTLRHRNRIQQLWDDLAELPPYWKD</sequence>
<gene>
    <name evidence="2" type="ORF">VZ95_12330</name>
</gene>
<dbReference type="InterPro" id="IPR038186">
    <property type="entry name" value="CHAD_dom_sf"/>
</dbReference>
<dbReference type="EMBL" id="LAJY01000309">
    <property type="protein sequence ID" value="KJV09304.1"/>
    <property type="molecule type" value="Genomic_DNA"/>
</dbReference>
<evidence type="ECO:0000313" key="2">
    <source>
        <dbReference type="EMBL" id="KJV09304.1"/>
    </source>
</evidence>
<dbReference type="OrthoDB" id="9777271at2"/>
<reference evidence="2 3" key="1">
    <citation type="submission" date="2015-03" db="EMBL/GenBank/DDBJ databases">
        <title>Draft genome sequence of Elstera litoralis.</title>
        <authorList>
            <person name="Rahalkar M.C."/>
            <person name="Dhakephalkar P.K."/>
            <person name="Pore S.D."/>
            <person name="Arora P."/>
            <person name="Kapse N.G."/>
            <person name="Pandit P.S."/>
        </authorList>
    </citation>
    <scope>NUCLEOTIDE SEQUENCE [LARGE SCALE GENOMIC DNA]</scope>
    <source>
        <strain evidence="2 3">Dia-1</strain>
    </source>
</reference>
<dbReference type="Proteomes" id="UP000033774">
    <property type="component" value="Unassembled WGS sequence"/>
</dbReference>
<comment type="caution">
    <text evidence="2">The sequence shown here is derived from an EMBL/GenBank/DDBJ whole genome shotgun (WGS) entry which is preliminary data.</text>
</comment>
<dbReference type="RefSeq" id="WP_045776112.1">
    <property type="nucleotide sequence ID" value="NZ_LAJY01000309.1"/>
</dbReference>